<comment type="caution">
    <text evidence="4">The sequence shown here is derived from an EMBL/GenBank/DDBJ whole genome shotgun (WGS) entry which is preliminary data.</text>
</comment>
<organism evidence="4 5">
    <name type="scientific">Tetrabaena socialis</name>
    <dbReference type="NCBI Taxonomy" id="47790"/>
    <lineage>
        <taxon>Eukaryota</taxon>
        <taxon>Viridiplantae</taxon>
        <taxon>Chlorophyta</taxon>
        <taxon>core chlorophytes</taxon>
        <taxon>Chlorophyceae</taxon>
        <taxon>CS clade</taxon>
        <taxon>Chlamydomonadales</taxon>
        <taxon>Tetrabaenaceae</taxon>
        <taxon>Tetrabaena</taxon>
    </lineage>
</organism>
<evidence type="ECO:0000259" key="2">
    <source>
        <dbReference type="SMART" id="SM00645"/>
    </source>
</evidence>
<dbReference type="CDD" id="cd02619">
    <property type="entry name" value="Peptidase_C1"/>
    <property type="match status" value="1"/>
</dbReference>
<dbReference type="SUPFAM" id="SSF54001">
    <property type="entry name" value="Cysteine proteinases"/>
    <property type="match status" value="1"/>
</dbReference>
<dbReference type="InterPro" id="IPR038765">
    <property type="entry name" value="Papain-like_cys_pep_sf"/>
</dbReference>
<evidence type="ECO:0000313" key="4">
    <source>
        <dbReference type="EMBL" id="PNH04433.1"/>
    </source>
</evidence>
<dbReference type="EMBL" id="PGGS01000389">
    <property type="protein sequence ID" value="PNH04424.1"/>
    <property type="molecule type" value="Genomic_DNA"/>
</dbReference>
<dbReference type="OrthoDB" id="538292at2759"/>
<dbReference type="PANTHER" id="PTHR12411">
    <property type="entry name" value="CYSTEINE PROTEASE FAMILY C1-RELATED"/>
    <property type="match status" value="1"/>
</dbReference>
<sequence length="189" mass="20665">MPPVYDQGSCGSCTANAFVAAYEFLHPKFMGSRLFLYYNERRIAGTTAIDDGALEKQLPYDITKFAVTPSDKCYADALRHLTISAYNVHPDVTSIKQALATGPVVVGINVFESFESAKVAKTGIVPMPTPGDPYVGGHAVVICGACDKRQMWIMRNSWGAGWGDGGYFYLPYLNLLDSNLSSDFWALTK</sequence>
<dbReference type="Pfam" id="PF00112">
    <property type="entry name" value="Peptidase_C1"/>
    <property type="match status" value="1"/>
</dbReference>
<dbReference type="GO" id="GO:0008234">
    <property type="term" value="F:cysteine-type peptidase activity"/>
    <property type="evidence" value="ECO:0007669"/>
    <property type="project" value="InterPro"/>
</dbReference>
<evidence type="ECO:0000256" key="1">
    <source>
        <dbReference type="ARBA" id="ARBA00008455"/>
    </source>
</evidence>
<accession>A0A2J7ZVY7</accession>
<dbReference type="SMART" id="SM00645">
    <property type="entry name" value="Pept_C1"/>
    <property type="match status" value="1"/>
</dbReference>
<keyword evidence="5" id="KW-1185">Reference proteome</keyword>
<proteinExistence type="inferred from homology"/>
<evidence type="ECO:0000313" key="5">
    <source>
        <dbReference type="Proteomes" id="UP000236333"/>
    </source>
</evidence>
<dbReference type="InterPro" id="IPR000668">
    <property type="entry name" value="Peptidase_C1A_C"/>
</dbReference>
<dbReference type="InterPro" id="IPR013128">
    <property type="entry name" value="Peptidase_C1A"/>
</dbReference>
<protein>
    <recommendedName>
        <fullName evidence="2">Peptidase C1A papain C-terminal domain-containing protein</fullName>
    </recommendedName>
</protein>
<dbReference type="EMBL" id="PGGS01000389">
    <property type="protein sequence ID" value="PNH04433.1"/>
    <property type="molecule type" value="Genomic_DNA"/>
</dbReference>
<name>A0A2J7ZVY7_9CHLO</name>
<dbReference type="Proteomes" id="UP000236333">
    <property type="component" value="Unassembled WGS sequence"/>
</dbReference>
<evidence type="ECO:0000313" key="3">
    <source>
        <dbReference type="EMBL" id="PNH04424.1"/>
    </source>
</evidence>
<dbReference type="AlphaFoldDB" id="A0A2J7ZVY7"/>
<gene>
    <name evidence="4" type="ORF">TSOC_009397</name>
    <name evidence="3" type="ORF">TSOC_009398</name>
</gene>
<dbReference type="Gene3D" id="3.90.70.10">
    <property type="entry name" value="Cysteine proteinases"/>
    <property type="match status" value="1"/>
</dbReference>
<feature type="domain" description="Peptidase C1A papain C-terminal" evidence="2">
    <location>
        <begin position="1"/>
        <end position="184"/>
    </location>
</feature>
<reference evidence="4 5" key="1">
    <citation type="journal article" date="2017" name="Mol. Biol. Evol.">
        <title>The 4-celled Tetrabaena socialis nuclear genome reveals the essential components for genetic control of cell number at the origin of multicellularity in the volvocine lineage.</title>
        <authorList>
            <person name="Featherston J."/>
            <person name="Arakaki Y."/>
            <person name="Hanschen E.R."/>
            <person name="Ferris P.J."/>
            <person name="Michod R.E."/>
            <person name="Olson B.J.S.C."/>
            <person name="Nozaki H."/>
            <person name="Durand P.M."/>
        </authorList>
    </citation>
    <scope>NUCLEOTIDE SEQUENCE [LARGE SCALE GENOMIC DNA]</scope>
    <source>
        <strain evidence="4 5">NIES-571</strain>
    </source>
</reference>
<comment type="similarity">
    <text evidence="1">Belongs to the peptidase C1 family.</text>
</comment>
<dbReference type="GO" id="GO:0006508">
    <property type="term" value="P:proteolysis"/>
    <property type="evidence" value="ECO:0007669"/>
    <property type="project" value="InterPro"/>
</dbReference>